<dbReference type="GO" id="GO:0016787">
    <property type="term" value="F:hydrolase activity"/>
    <property type="evidence" value="ECO:0007669"/>
    <property type="project" value="UniProtKB-KW"/>
</dbReference>
<dbReference type="Proteomes" id="UP000323258">
    <property type="component" value="Unassembled WGS sequence"/>
</dbReference>
<organism evidence="2 3">
    <name type="scientific">Neoaquamicrobium microcysteis</name>
    <dbReference type="NCBI Taxonomy" id="2682781"/>
    <lineage>
        <taxon>Bacteria</taxon>
        <taxon>Pseudomonadati</taxon>
        <taxon>Pseudomonadota</taxon>
        <taxon>Alphaproteobacteria</taxon>
        <taxon>Hyphomicrobiales</taxon>
        <taxon>Phyllobacteriaceae</taxon>
        <taxon>Neoaquamicrobium</taxon>
    </lineage>
</organism>
<dbReference type="AlphaFoldDB" id="A0A5D4GQ96"/>
<gene>
    <name evidence="2" type="ORF">FY036_22915</name>
</gene>
<name>A0A5D4GQ96_9HYPH</name>
<feature type="domain" description="Cell wall hydrolase SleB" evidence="1">
    <location>
        <begin position="9"/>
        <end position="106"/>
    </location>
</feature>
<dbReference type="OrthoDB" id="8433080at2"/>
<comment type="caution">
    <text evidence="2">The sequence shown here is derived from an EMBL/GenBank/DDBJ whole genome shotgun (WGS) entry which is preliminary data.</text>
</comment>
<dbReference type="Gene3D" id="1.10.10.2520">
    <property type="entry name" value="Cell wall hydrolase SleB, domain 1"/>
    <property type="match status" value="1"/>
</dbReference>
<keyword evidence="3" id="KW-1185">Reference proteome</keyword>
<reference evidence="2 3" key="2">
    <citation type="submission" date="2019-09" db="EMBL/GenBank/DDBJ databases">
        <title>Mesorhizobium sp. MaA-C15 isolated from Microcystis aeruginosa.</title>
        <authorList>
            <person name="Jeong S.E."/>
            <person name="Jin H.M."/>
            <person name="Jeon C.O."/>
        </authorList>
    </citation>
    <scope>NUCLEOTIDE SEQUENCE [LARGE SCALE GENOMIC DNA]</scope>
    <source>
        <strain evidence="2 3">MaA-C15</strain>
    </source>
</reference>
<evidence type="ECO:0000313" key="2">
    <source>
        <dbReference type="EMBL" id="TYR29869.1"/>
    </source>
</evidence>
<keyword evidence="2" id="KW-0378">Hydrolase</keyword>
<evidence type="ECO:0000313" key="3">
    <source>
        <dbReference type="Proteomes" id="UP000323258"/>
    </source>
</evidence>
<dbReference type="EMBL" id="VSZS01000068">
    <property type="protein sequence ID" value="TYR29869.1"/>
    <property type="molecule type" value="Genomic_DNA"/>
</dbReference>
<reference evidence="2 3" key="1">
    <citation type="submission" date="2019-08" db="EMBL/GenBank/DDBJ databases">
        <authorList>
            <person name="Seo Y.L."/>
        </authorList>
    </citation>
    <scope>NUCLEOTIDE SEQUENCE [LARGE SCALE GENOMIC DNA]</scope>
    <source>
        <strain evidence="2 3">MaA-C15</strain>
    </source>
</reference>
<dbReference type="InterPro" id="IPR011105">
    <property type="entry name" value="Cell_wall_hydrolase_SleB"/>
</dbReference>
<dbReference type="InterPro" id="IPR042047">
    <property type="entry name" value="SleB_dom1"/>
</dbReference>
<protein>
    <submittedName>
        <fullName evidence="2">Cell wall hydrolase</fullName>
    </submittedName>
</protein>
<dbReference type="Pfam" id="PF07486">
    <property type="entry name" value="Hydrolase_2"/>
    <property type="match status" value="1"/>
</dbReference>
<accession>A0A5D4GQ96</accession>
<proteinExistence type="predicted"/>
<sequence length="169" mass="18313">MFFESIRSSREGLVAVGTVVMNRLESGQYPETVCGVVGQKNQFAPGVLSRQMNSKAMPDVMAAADAVLKGERHPAVKNAHHFHQAGLTFPYKNMHYVLEAGGNAFYEKRSRRSRQADQQVAEAKPAQEAVDTANAVVDSSTTMMSYDVKPQAADAIGALLANQTRPGTE</sequence>
<evidence type="ECO:0000259" key="1">
    <source>
        <dbReference type="Pfam" id="PF07486"/>
    </source>
</evidence>